<dbReference type="AlphaFoldDB" id="A0A3N4UPB6"/>
<dbReference type="CDD" id="cd14264">
    <property type="entry name" value="DAGK_IM"/>
    <property type="match status" value="1"/>
</dbReference>
<proteinExistence type="inferred from homology"/>
<keyword evidence="5" id="KW-1003">Cell membrane</keyword>
<evidence type="ECO:0000256" key="7">
    <source>
        <dbReference type="ARBA" id="ARBA00022519"/>
    </source>
</evidence>
<evidence type="ECO:0000256" key="5">
    <source>
        <dbReference type="ARBA" id="ARBA00022475"/>
    </source>
</evidence>
<feature type="binding site" evidence="21">
    <location>
        <position position="88"/>
    </location>
    <ligand>
        <name>substrate</name>
    </ligand>
</feature>
<dbReference type="PANTHER" id="PTHR34299:SF1">
    <property type="entry name" value="DIACYLGLYCEROL KINASE"/>
    <property type="match status" value="1"/>
</dbReference>
<evidence type="ECO:0000256" key="12">
    <source>
        <dbReference type="ARBA" id="ARBA00022777"/>
    </source>
</evidence>
<evidence type="ECO:0000256" key="6">
    <source>
        <dbReference type="ARBA" id="ARBA00022516"/>
    </source>
</evidence>
<accession>A0A3N4UPB6</accession>
<keyword evidence="14 23" id="KW-0460">Magnesium</keyword>
<feature type="binding site" evidence="22">
    <location>
        <begin position="113"/>
        <end position="114"/>
    </location>
    <ligand>
        <name>ATP</name>
        <dbReference type="ChEBI" id="CHEBI:30616"/>
    </ligand>
</feature>
<dbReference type="OrthoDB" id="9796011at2"/>
<dbReference type="InterPro" id="IPR033718">
    <property type="entry name" value="DAGK_prok"/>
</dbReference>
<reference evidence="25 26" key="1">
    <citation type="submission" date="2018-11" db="EMBL/GenBank/DDBJ databases">
        <title>Genomic Encyclopedia of Type Strains, Phase IV (KMG-IV): sequencing the most valuable type-strain genomes for metagenomic binning, comparative biology and taxonomic classification.</title>
        <authorList>
            <person name="Goeker M."/>
        </authorList>
    </citation>
    <scope>NUCLEOTIDE SEQUENCE [LARGE SCALE GENOMIC DNA]</scope>
    <source>
        <strain evidence="25 26">DSM 101684</strain>
    </source>
</reference>
<keyword evidence="8 24" id="KW-0808">Transferase</keyword>
<evidence type="ECO:0000256" key="11">
    <source>
        <dbReference type="ARBA" id="ARBA00022741"/>
    </source>
</evidence>
<dbReference type="GO" id="GO:0005524">
    <property type="term" value="F:ATP binding"/>
    <property type="evidence" value="ECO:0007669"/>
    <property type="project" value="UniProtKB-KW"/>
</dbReference>
<evidence type="ECO:0000256" key="4">
    <source>
        <dbReference type="ARBA" id="ARBA00017575"/>
    </source>
</evidence>
<keyword evidence="17 24" id="KW-0472">Membrane</keyword>
<feature type="binding site" evidence="21">
    <location>
        <begin position="42"/>
        <end position="45"/>
    </location>
    <ligand>
        <name>substrate</name>
    </ligand>
</feature>
<dbReference type="GO" id="GO:0005886">
    <property type="term" value="C:plasma membrane"/>
    <property type="evidence" value="ECO:0007669"/>
    <property type="project" value="UniProtKB-SubCell"/>
</dbReference>
<dbReference type="EC" id="2.7.1.107" evidence="3 24"/>
<dbReference type="InterPro" id="IPR036945">
    <property type="entry name" value="DAGK_sf"/>
</dbReference>
<evidence type="ECO:0000256" key="23">
    <source>
        <dbReference type="PIRSR" id="PIRSR600829-4"/>
    </source>
</evidence>
<feature type="binding site" evidence="22">
    <location>
        <position position="36"/>
    </location>
    <ligand>
        <name>ATP</name>
        <dbReference type="ChEBI" id="CHEBI:30616"/>
    </ligand>
</feature>
<dbReference type="EMBL" id="RKQL01000001">
    <property type="protein sequence ID" value="RPE72452.1"/>
    <property type="molecule type" value="Genomic_DNA"/>
</dbReference>
<feature type="active site" description="Proton acceptor" evidence="20">
    <location>
        <position position="88"/>
    </location>
</feature>
<feature type="binding site" evidence="21">
    <location>
        <position position="29"/>
    </location>
    <ligand>
        <name>substrate</name>
    </ligand>
</feature>
<evidence type="ECO:0000256" key="24">
    <source>
        <dbReference type="RuleBase" id="RU363065"/>
    </source>
</evidence>
<evidence type="ECO:0000256" key="19">
    <source>
        <dbReference type="ARBA" id="ARBA00023264"/>
    </source>
</evidence>
<dbReference type="GO" id="GO:0006654">
    <property type="term" value="P:phosphatidic acid biosynthetic process"/>
    <property type="evidence" value="ECO:0007669"/>
    <property type="project" value="InterPro"/>
</dbReference>
<evidence type="ECO:0000256" key="22">
    <source>
        <dbReference type="PIRSR" id="PIRSR600829-3"/>
    </source>
</evidence>
<comment type="cofactor">
    <cofactor evidence="23">
        <name>Mg(2+)</name>
        <dbReference type="ChEBI" id="CHEBI:18420"/>
    </cofactor>
    <text evidence="23">Mn(2+), Zn(2+), Cd(2+) and Co(2+) support activity to lesser extents.</text>
</comment>
<evidence type="ECO:0000256" key="2">
    <source>
        <dbReference type="ARBA" id="ARBA00005967"/>
    </source>
</evidence>
<keyword evidence="12 24" id="KW-0418">Kinase</keyword>
<feature type="binding site" evidence="21">
    <location>
        <position position="74"/>
    </location>
    <ligand>
        <name>substrate</name>
    </ligand>
</feature>
<dbReference type="Gene3D" id="1.10.287.3610">
    <property type="match status" value="1"/>
</dbReference>
<evidence type="ECO:0000256" key="15">
    <source>
        <dbReference type="ARBA" id="ARBA00022989"/>
    </source>
</evidence>
<dbReference type="Proteomes" id="UP000272193">
    <property type="component" value="Unassembled WGS sequence"/>
</dbReference>
<dbReference type="Pfam" id="PF01219">
    <property type="entry name" value="DAGK_prokar"/>
    <property type="match status" value="1"/>
</dbReference>
<evidence type="ECO:0000256" key="8">
    <source>
        <dbReference type="ARBA" id="ARBA00022679"/>
    </source>
</evidence>
<dbReference type="GO" id="GO:0046872">
    <property type="term" value="F:metal ion binding"/>
    <property type="evidence" value="ECO:0007669"/>
    <property type="project" value="UniProtKB-KW"/>
</dbReference>
<organism evidence="25 26">
    <name type="scientific">Tibeticola sediminis</name>
    <dbReference type="NCBI Taxonomy" id="1917811"/>
    <lineage>
        <taxon>Bacteria</taxon>
        <taxon>Pseudomonadati</taxon>
        <taxon>Pseudomonadota</taxon>
        <taxon>Betaproteobacteria</taxon>
        <taxon>Burkholderiales</taxon>
        <taxon>Comamonadaceae</taxon>
        <taxon>Tibeticola</taxon>
    </lineage>
</organism>
<feature type="binding site" evidence="21">
    <location>
        <begin position="49"/>
        <end position="53"/>
    </location>
    <ligand>
        <name>substrate</name>
    </ligand>
</feature>
<evidence type="ECO:0000256" key="17">
    <source>
        <dbReference type="ARBA" id="ARBA00023136"/>
    </source>
</evidence>
<comment type="function">
    <text evidence="24">Catalyzes the ATP-dependent phosphorylation of sn-l,2-diacylglycerol (DAG) to phosphatidic acid. Involved in the recycling of diacylglycerol produced as a by-product during membrane-derived oligosaccharide (MDO) biosynthesis.</text>
</comment>
<comment type="subcellular location">
    <subcellularLocation>
        <location evidence="1 24">Cell inner membrane</location>
        <topology evidence="1 24">Multi-pass membrane protein</topology>
    </subcellularLocation>
</comment>
<evidence type="ECO:0000256" key="3">
    <source>
        <dbReference type="ARBA" id="ARBA00012133"/>
    </source>
</evidence>
<name>A0A3N4UPB6_9BURK</name>
<evidence type="ECO:0000313" key="26">
    <source>
        <dbReference type="Proteomes" id="UP000272193"/>
    </source>
</evidence>
<feature type="binding site" evidence="23">
    <location>
        <position position="47"/>
    </location>
    <ligand>
        <name>a divalent metal cation</name>
        <dbReference type="ChEBI" id="CHEBI:60240"/>
    </ligand>
</feature>
<evidence type="ECO:0000256" key="9">
    <source>
        <dbReference type="ARBA" id="ARBA00022692"/>
    </source>
</evidence>
<feature type="binding site" evidence="22">
    <location>
        <position position="29"/>
    </location>
    <ligand>
        <name>ATP</name>
        <dbReference type="ChEBI" id="CHEBI:30616"/>
    </ligand>
</feature>
<keyword evidence="15 24" id="KW-1133">Transmembrane helix</keyword>
<feature type="binding site" evidence="23">
    <location>
        <position position="95"/>
    </location>
    <ligand>
        <name>a divalent metal cation</name>
        <dbReference type="ChEBI" id="CHEBI:60240"/>
    </ligand>
</feature>
<feature type="transmembrane region" description="Helical" evidence="24">
    <location>
        <begin position="75"/>
        <end position="94"/>
    </location>
</feature>
<feature type="binding site" evidence="22">
    <location>
        <position position="95"/>
    </location>
    <ligand>
        <name>ATP</name>
        <dbReference type="ChEBI" id="CHEBI:30616"/>
    </ligand>
</feature>
<evidence type="ECO:0000256" key="21">
    <source>
        <dbReference type="PIRSR" id="PIRSR600829-2"/>
    </source>
</evidence>
<comment type="catalytic activity">
    <reaction evidence="24">
        <text>a 1,2-diacyl-sn-glycerol + ATP = a 1,2-diacyl-sn-glycero-3-phosphate + ADP + H(+)</text>
        <dbReference type="Rhea" id="RHEA:10272"/>
        <dbReference type="ChEBI" id="CHEBI:15378"/>
        <dbReference type="ChEBI" id="CHEBI:17815"/>
        <dbReference type="ChEBI" id="CHEBI:30616"/>
        <dbReference type="ChEBI" id="CHEBI:58608"/>
        <dbReference type="ChEBI" id="CHEBI:456216"/>
        <dbReference type="EC" id="2.7.1.107"/>
    </reaction>
</comment>
<dbReference type="RefSeq" id="WP_124219351.1">
    <property type="nucleotide sequence ID" value="NZ_RKQL01000001.1"/>
</dbReference>
<keyword evidence="11 22" id="KW-0547">Nucleotide-binding</keyword>
<keyword evidence="6" id="KW-0444">Lipid biosynthesis</keyword>
<evidence type="ECO:0000256" key="20">
    <source>
        <dbReference type="PIRSR" id="PIRSR600829-1"/>
    </source>
</evidence>
<evidence type="ECO:0000256" key="16">
    <source>
        <dbReference type="ARBA" id="ARBA00023098"/>
    </source>
</evidence>
<keyword evidence="7 24" id="KW-0997">Cell inner membrane</keyword>
<keyword evidence="19 24" id="KW-1208">Phospholipid metabolism</keyword>
<feature type="binding site" evidence="22">
    <location>
        <position position="47"/>
    </location>
    <ligand>
        <name>ATP</name>
        <dbReference type="ChEBI" id="CHEBI:30616"/>
    </ligand>
</feature>
<comment type="caution">
    <text evidence="25">The sequence shown here is derived from an EMBL/GenBank/DDBJ whole genome shotgun (WGS) entry which is preliminary data.</text>
</comment>
<keyword evidence="10 23" id="KW-0479">Metal-binding</keyword>
<keyword evidence="13 22" id="KW-0067">ATP-binding</keyword>
<keyword evidence="16 24" id="KW-0443">Lipid metabolism</keyword>
<evidence type="ECO:0000256" key="13">
    <source>
        <dbReference type="ARBA" id="ARBA00022840"/>
    </source>
</evidence>
<keyword evidence="18" id="KW-0594">Phospholipid biosynthesis</keyword>
<gene>
    <name evidence="25" type="ORF">EDC62_0142</name>
</gene>
<feature type="transmembrane region" description="Helical" evidence="24">
    <location>
        <begin position="115"/>
        <end position="136"/>
    </location>
</feature>
<comment type="similarity">
    <text evidence="2 24">Belongs to the bacterial diacylglycerol kinase family.</text>
</comment>
<evidence type="ECO:0000313" key="25">
    <source>
        <dbReference type="EMBL" id="RPE72452.1"/>
    </source>
</evidence>
<evidence type="ECO:0000256" key="14">
    <source>
        <dbReference type="ARBA" id="ARBA00022842"/>
    </source>
</evidence>
<feature type="binding site" evidence="21">
    <location>
        <position position="117"/>
    </location>
    <ligand>
        <name>substrate</name>
    </ligand>
</feature>
<protein>
    <recommendedName>
        <fullName evidence="4 24">Diacylglycerol kinase</fullName>
        <ecNumber evidence="3 24">2.7.1.107</ecNumber>
    </recommendedName>
</protein>
<feature type="transmembrane region" description="Helical" evidence="24">
    <location>
        <begin position="49"/>
        <end position="69"/>
    </location>
</feature>
<keyword evidence="9 24" id="KW-0812">Transmembrane</keyword>
<evidence type="ECO:0000256" key="1">
    <source>
        <dbReference type="ARBA" id="ARBA00004429"/>
    </source>
</evidence>
<keyword evidence="26" id="KW-1185">Reference proteome</keyword>
<evidence type="ECO:0000256" key="18">
    <source>
        <dbReference type="ARBA" id="ARBA00023209"/>
    </source>
</evidence>
<dbReference type="GO" id="GO:0004143">
    <property type="term" value="F:ATP-dependent diacylglycerol kinase activity"/>
    <property type="evidence" value="ECO:0007669"/>
    <property type="project" value="UniProtKB-EC"/>
</dbReference>
<dbReference type="InterPro" id="IPR000829">
    <property type="entry name" value="DAGK"/>
</dbReference>
<sequence length="140" mass="15691">MKSIQPPPPLERDRLEPHQVHQRRRGLERLWYATGYSLRGLRDAWEEMAFRQEVLAALVLLPLAVYLGQSWLERAALGGVVLLVLIVELLNTAVEAAIDRIDPAWHPLSRQAKDLGSAAVLVSLVLAAFVWASALYSRFA</sequence>
<dbReference type="PANTHER" id="PTHR34299">
    <property type="entry name" value="DIACYLGLYCEROL KINASE"/>
    <property type="match status" value="1"/>
</dbReference>
<evidence type="ECO:0000256" key="10">
    <source>
        <dbReference type="ARBA" id="ARBA00022723"/>
    </source>
</evidence>